<evidence type="ECO:0000256" key="2">
    <source>
        <dbReference type="ARBA" id="ARBA00022737"/>
    </source>
</evidence>
<dbReference type="GeneID" id="106811043"/>
<feature type="compositionally biased region" description="Acidic residues" evidence="5">
    <location>
        <begin position="804"/>
        <end position="814"/>
    </location>
</feature>
<name>A0ABM1ECX5_PRICU</name>
<keyword evidence="3 6" id="KW-0472">Membrane</keyword>
<dbReference type="InterPro" id="IPR031778">
    <property type="entry name" value="Sortilin_N"/>
</dbReference>
<reference evidence="9" key="1">
    <citation type="submission" date="2025-08" db="UniProtKB">
        <authorList>
            <consortium name="RefSeq"/>
        </authorList>
    </citation>
    <scope>IDENTIFICATION</scope>
</reference>
<dbReference type="Gene3D" id="2.130.10.10">
    <property type="entry name" value="YVTN repeat-like/Quinoprotein amine dehydrogenase"/>
    <property type="match status" value="2"/>
</dbReference>
<proteinExistence type="predicted"/>
<sequence length="814" mass="89256">MELVVNRSILLCVFITSCVACIVTANSLKWAGSSSDDTQRFGHLRAKRQTADLVYVGTTLVRSKLPYFASESSSREKRAANLADECSAAHDGEEQKDEDLKALLEKAKSSFPMVNESSFSMSLTWAGNGVILAYTTSERNLHKPDPPKIYRSEDNGRTLKVVDSFNGLSINTYLGFQKRITDTEGVIFVAEQKPNDHGSTLFISSNSGKTFTTVPVPFLLQEPLIFHHSKPDWLLAKSADALRQIWLSQNFGSTWTCINEYTTDVKWGRQCCDSNETIFIMTDQMGSEYTNTTLYRSTDLGETSKVLLDRVHGLAVEGKFMYASILDQHGSQDRALVVSTDGGDTWDEAQVPAIRPEQFFTILDGSEGMVFLHVDELGTSGKGTLYTSGCSGLVFSESLRNHLYTKSDSITDFHKVKSMTGVYLASQIMPDSGVRTMITYNRGGSWQQIDQPHKGVCSSAKTACNLHIHGPFSMSRNIVVPSPPLSVESAPGLIIAHGNLGATLETDDPDVFVSRDGSYSWFKSLCNLGATLETDDPDVFVSRDGGYSWFKSLSGPHHFAIADYGSIIVAVPHNVSGNADTLKFSIDGGMEWHCYEFTNETVHFTGLLTEPGSRSLFVNLWGYDVVSGDWQITTIDFKAVLKTECKRLGYRKIAGDRCEGGWQPKSLFVDLNKTCNDEEKFVAAPSNHVATNDSSAMNDAIVAMIVIVVVCLSLCMVIVFIKKLQQIKSSTARYRYARLSQGEQVAVDFGSDDEQTSLMSTSCAEPFRDADAEDTTAEAKASGGGGDIAGPARLPASYHKTSDESDDDLLLSVN</sequence>
<organism evidence="8 9">
    <name type="scientific">Priapulus caudatus</name>
    <name type="common">Priapulid worm</name>
    <dbReference type="NCBI Taxonomy" id="37621"/>
    <lineage>
        <taxon>Eukaryota</taxon>
        <taxon>Metazoa</taxon>
        <taxon>Ecdysozoa</taxon>
        <taxon>Scalidophora</taxon>
        <taxon>Priapulida</taxon>
        <taxon>Priapulimorpha</taxon>
        <taxon>Priapulimorphida</taxon>
        <taxon>Priapulidae</taxon>
        <taxon>Priapulus</taxon>
    </lineage>
</organism>
<dbReference type="InterPro" id="IPR050310">
    <property type="entry name" value="VPS10-sortilin"/>
</dbReference>
<dbReference type="InterPro" id="IPR006581">
    <property type="entry name" value="VPS10"/>
</dbReference>
<dbReference type="PANTHER" id="PTHR12106">
    <property type="entry name" value="SORTILIN RELATED"/>
    <property type="match status" value="1"/>
</dbReference>
<dbReference type="InterPro" id="IPR015943">
    <property type="entry name" value="WD40/YVTN_repeat-like_dom_sf"/>
</dbReference>
<accession>A0ABM1ECX5</accession>
<evidence type="ECO:0000256" key="5">
    <source>
        <dbReference type="SAM" id="MobiDB-lite"/>
    </source>
</evidence>
<evidence type="ECO:0000313" key="8">
    <source>
        <dbReference type="Proteomes" id="UP000695022"/>
    </source>
</evidence>
<comment type="subcellular location">
    <subcellularLocation>
        <location evidence="1">Membrane</location>
    </subcellularLocation>
</comment>
<evidence type="ECO:0000259" key="7">
    <source>
        <dbReference type="SMART" id="SM00602"/>
    </source>
</evidence>
<dbReference type="RefSeq" id="XP_014670046.1">
    <property type="nucleotide sequence ID" value="XM_014814560.1"/>
</dbReference>
<keyword evidence="6" id="KW-0812">Transmembrane</keyword>
<dbReference type="SMART" id="SM00602">
    <property type="entry name" value="VPS10"/>
    <property type="match status" value="1"/>
</dbReference>
<keyword evidence="6" id="KW-1133">Transmembrane helix</keyword>
<evidence type="ECO:0000256" key="3">
    <source>
        <dbReference type="ARBA" id="ARBA00023136"/>
    </source>
</evidence>
<dbReference type="CDD" id="cd15482">
    <property type="entry name" value="Sialidase_non-viral"/>
    <property type="match status" value="1"/>
</dbReference>
<feature type="region of interest" description="Disordered" evidence="5">
    <location>
        <begin position="764"/>
        <end position="814"/>
    </location>
</feature>
<dbReference type="Proteomes" id="UP000695022">
    <property type="component" value="Unplaced"/>
</dbReference>
<keyword evidence="2" id="KW-0677">Repeat</keyword>
<gene>
    <name evidence="9" type="primary">LOC106811043</name>
</gene>
<dbReference type="SUPFAM" id="SSF110296">
    <property type="entry name" value="Oligoxyloglucan reducing end-specific cellobiohydrolase"/>
    <property type="match status" value="2"/>
</dbReference>
<keyword evidence="4" id="KW-0325">Glycoprotein</keyword>
<evidence type="ECO:0000256" key="4">
    <source>
        <dbReference type="ARBA" id="ARBA00023180"/>
    </source>
</evidence>
<dbReference type="PROSITE" id="PS51257">
    <property type="entry name" value="PROKAR_LIPOPROTEIN"/>
    <property type="match status" value="1"/>
</dbReference>
<evidence type="ECO:0000313" key="9">
    <source>
        <dbReference type="RefSeq" id="XP_014670046.1"/>
    </source>
</evidence>
<keyword evidence="8" id="KW-1185">Reference proteome</keyword>
<dbReference type="Pfam" id="PF15902">
    <property type="entry name" value="Sortilin-Vps10"/>
    <property type="match status" value="2"/>
</dbReference>
<feature type="domain" description="VPS10" evidence="7">
    <location>
        <begin position="138"/>
        <end position="765"/>
    </location>
</feature>
<dbReference type="PANTHER" id="PTHR12106:SF23">
    <property type="entry name" value="SORTILIN"/>
    <property type="match status" value="1"/>
</dbReference>
<feature type="transmembrane region" description="Helical" evidence="6">
    <location>
        <begin position="700"/>
        <end position="721"/>
    </location>
</feature>
<protein>
    <submittedName>
        <fullName evidence="9">Sortilin-like</fullName>
    </submittedName>
</protein>
<evidence type="ECO:0000256" key="1">
    <source>
        <dbReference type="ARBA" id="ARBA00004370"/>
    </source>
</evidence>
<evidence type="ECO:0000256" key="6">
    <source>
        <dbReference type="SAM" id="Phobius"/>
    </source>
</evidence>